<reference evidence="3" key="1">
    <citation type="submission" date="2021-01" db="EMBL/GenBank/DDBJ databases">
        <title>Marivirga aurantiaca sp. nov., isolated from intertidal surface sediments.</title>
        <authorList>
            <person name="Zhang M."/>
        </authorList>
    </citation>
    <scope>NUCLEOTIDE SEQUENCE</scope>
    <source>
        <strain evidence="3">S37H4</strain>
    </source>
</reference>
<dbReference type="InterPro" id="IPR036378">
    <property type="entry name" value="FAS1_dom_sf"/>
</dbReference>
<name>A0A934WZS6_9BACT</name>
<dbReference type="InterPro" id="IPR000782">
    <property type="entry name" value="FAS1_domain"/>
</dbReference>
<dbReference type="PROSITE" id="PS50213">
    <property type="entry name" value="FAS1"/>
    <property type="match status" value="2"/>
</dbReference>
<dbReference type="Gene3D" id="2.30.180.10">
    <property type="entry name" value="FAS1 domain"/>
    <property type="match status" value="2"/>
</dbReference>
<evidence type="ECO:0000313" key="4">
    <source>
        <dbReference type="Proteomes" id="UP000611723"/>
    </source>
</evidence>
<dbReference type="AlphaFoldDB" id="A0A934WZS6"/>
<dbReference type="PROSITE" id="PS51257">
    <property type="entry name" value="PROKAR_LIPOPROTEIN"/>
    <property type="match status" value="1"/>
</dbReference>
<dbReference type="PANTHER" id="PTHR10900">
    <property type="entry name" value="PERIOSTIN-RELATED"/>
    <property type="match status" value="1"/>
</dbReference>
<evidence type="ECO:0000256" key="1">
    <source>
        <dbReference type="SAM" id="SignalP"/>
    </source>
</evidence>
<dbReference type="PANTHER" id="PTHR10900:SF77">
    <property type="entry name" value="FI19380P1"/>
    <property type="match status" value="1"/>
</dbReference>
<feature type="domain" description="FAS1" evidence="2">
    <location>
        <begin position="43"/>
        <end position="180"/>
    </location>
</feature>
<dbReference type="EMBL" id="JAEQBW010000006">
    <property type="protein sequence ID" value="MBK6266029.1"/>
    <property type="molecule type" value="Genomic_DNA"/>
</dbReference>
<comment type="caution">
    <text evidence="3">The sequence shown here is derived from an EMBL/GenBank/DDBJ whole genome shotgun (WGS) entry which is preliminary data.</text>
</comment>
<feature type="domain" description="FAS1" evidence="2">
    <location>
        <begin position="194"/>
        <end position="351"/>
    </location>
</feature>
<dbReference type="SMART" id="SM00554">
    <property type="entry name" value="FAS1"/>
    <property type="match status" value="2"/>
</dbReference>
<dbReference type="Proteomes" id="UP000611723">
    <property type="component" value="Unassembled WGS sequence"/>
</dbReference>
<dbReference type="Pfam" id="PF02469">
    <property type="entry name" value="Fasciclin"/>
    <property type="match status" value="2"/>
</dbReference>
<evidence type="ECO:0000259" key="2">
    <source>
        <dbReference type="PROSITE" id="PS50213"/>
    </source>
</evidence>
<feature type="signal peptide" evidence="1">
    <location>
        <begin position="1"/>
        <end position="23"/>
    </location>
</feature>
<keyword evidence="4" id="KW-1185">Reference proteome</keyword>
<protein>
    <submittedName>
        <fullName evidence="3">Fasciclin domain-containing protein</fullName>
    </submittedName>
</protein>
<organism evidence="3 4">
    <name type="scientific">Marivirga aurantiaca</name>
    <dbReference type="NCBI Taxonomy" id="2802615"/>
    <lineage>
        <taxon>Bacteria</taxon>
        <taxon>Pseudomonadati</taxon>
        <taxon>Bacteroidota</taxon>
        <taxon>Cytophagia</taxon>
        <taxon>Cytophagales</taxon>
        <taxon>Marivirgaceae</taxon>
        <taxon>Marivirga</taxon>
    </lineage>
</organism>
<proteinExistence type="predicted"/>
<dbReference type="InterPro" id="IPR050904">
    <property type="entry name" value="Adhesion/Biosynth-related"/>
</dbReference>
<dbReference type="SUPFAM" id="SSF82153">
    <property type="entry name" value="FAS1 domain"/>
    <property type="match status" value="2"/>
</dbReference>
<sequence>MKKKNLFLKLSSTLMAVVFLAMSSMVLTSCGDDEGTDPDPEPENSVLEIVAESETHTQLEFFLEEYPDLISVLEGDGPITLFAPNDAAFAKLQTILGVESLETVNPDIIKAVLAFHIHAAAEVRRTEMEQSTSLTTAQGENITFNANGNIATGGSDTDVEFVGEEILATNGVVHVVETILVPPVQVFSMIAVHLGKVSQAVLLGADFSTLAAAIQKADEFAASASQPLLSDILSSESETLTVFAPVNAVFVSAGITLDAYSGQEWYGLIANHILSVEVKGADFVAGASYTTKAQKTITVLTTEAPIDADAGITSGVVLDSNGDSAPNGQIALENAYDSQINGVVHAFAGVLTPPTE</sequence>
<keyword evidence="1" id="KW-0732">Signal</keyword>
<feature type="chain" id="PRO_5037335277" evidence="1">
    <location>
        <begin position="24"/>
        <end position="356"/>
    </location>
</feature>
<gene>
    <name evidence="3" type="ORF">JKA74_13380</name>
</gene>
<dbReference type="RefSeq" id="WP_201431713.1">
    <property type="nucleotide sequence ID" value="NZ_JAEQBW010000006.1"/>
</dbReference>
<evidence type="ECO:0000313" key="3">
    <source>
        <dbReference type="EMBL" id="MBK6266029.1"/>
    </source>
</evidence>
<accession>A0A934WZS6</accession>